<name>A0A9P3H4U4_9FUNG</name>
<evidence type="ECO:0000256" key="9">
    <source>
        <dbReference type="SAM" id="MobiDB-lite"/>
    </source>
</evidence>
<proteinExistence type="inferred from homology"/>
<dbReference type="GO" id="GO:0000139">
    <property type="term" value="C:Golgi membrane"/>
    <property type="evidence" value="ECO:0007669"/>
    <property type="project" value="TreeGrafter"/>
</dbReference>
<evidence type="ECO:0000256" key="1">
    <source>
        <dbReference type="ARBA" id="ARBA00004211"/>
    </source>
</evidence>
<evidence type="ECO:0000256" key="5">
    <source>
        <dbReference type="ARBA" id="ARBA00022989"/>
    </source>
</evidence>
<dbReference type="Gene3D" id="1.20.5.110">
    <property type="match status" value="1"/>
</dbReference>
<evidence type="ECO:0000256" key="7">
    <source>
        <dbReference type="ARBA" id="ARBA00023136"/>
    </source>
</evidence>
<evidence type="ECO:0000256" key="3">
    <source>
        <dbReference type="ARBA" id="ARBA00022448"/>
    </source>
</evidence>
<dbReference type="GO" id="GO:0006906">
    <property type="term" value="P:vesicle fusion"/>
    <property type="evidence" value="ECO:0007669"/>
    <property type="project" value="TreeGrafter"/>
</dbReference>
<feature type="coiled-coil region" evidence="8">
    <location>
        <begin position="328"/>
        <end position="362"/>
    </location>
</feature>
<feature type="transmembrane region" description="Helical" evidence="10">
    <location>
        <begin position="375"/>
        <end position="394"/>
    </location>
</feature>
<evidence type="ECO:0000256" key="8">
    <source>
        <dbReference type="SAM" id="Coils"/>
    </source>
</evidence>
<dbReference type="SMART" id="SM00397">
    <property type="entry name" value="t_SNARE"/>
    <property type="match status" value="1"/>
</dbReference>
<keyword evidence="5 10" id="KW-1133">Transmembrane helix</keyword>
<keyword evidence="4 10" id="KW-0812">Transmembrane</keyword>
<dbReference type="GO" id="GO:0048278">
    <property type="term" value="P:vesicle docking"/>
    <property type="evidence" value="ECO:0007669"/>
    <property type="project" value="TreeGrafter"/>
</dbReference>
<feature type="region of interest" description="Disordered" evidence="9">
    <location>
        <begin position="152"/>
        <end position="288"/>
    </location>
</feature>
<comment type="subcellular location">
    <subcellularLocation>
        <location evidence="1">Membrane</location>
        <topology evidence="1">Single-pass type IV membrane protein</topology>
    </subcellularLocation>
</comment>
<dbReference type="Proteomes" id="UP000827284">
    <property type="component" value="Unassembled WGS sequence"/>
</dbReference>
<dbReference type="GO" id="GO:0031201">
    <property type="term" value="C:SNARE complex"/>
    <property type="evidence" value="ECO:0007669"/>
    <property type="project" value="TreeGrafter"/>
</dbReference>
<protein>
    <submittedName>
        <fullName evidence="12">Syntaxin 5</fullName>
    </submittedName>
</protein>
<gene>
    <name evidence="12" type="ORF">EMPS_02432</name>
</gene>
<keyword evidence="6 8" id="KW-0175">Coiled coil</keyword>
<organism evidence="12 13">
    <name type="scientific">Entomortierella parvispora</name>
    <dbReference type="NCBI Taxonomy" id="205924"/>
    <lineage>
        <taxon>Eukaryota</taxon>
        <taxon>Fungi</taxon>
        <taxon>Fungi incertae sedis</taxon>
        <taxon>Mucoromycota</taxon>
        <taxon>Mortierellomycotina</taxon>
        <taxon>Mortierellomycetes</taxon>
        <taxon>Mortierellales</taxon>
        <taxon>Mortierellaceae</taxon>
        <taxon>Entomortierella</taxon>
    </lineage>
</organism>
<dbReference type="EMBL" id="BQFW01000003">
    <property type="protein sequence ID" value="GJJ70083.1"/>
    <property type="molecule type" value="Genomic_DNA"/>
</dbReference>
<keyword evidence="3" id="KW-0813">Transport</keyword>
<evidence type="ECO:0000259" key="11">
    <source>
        <dbReference type="PROSITE" id="PS50192"/>
    </source>
</evidence>
<dbReference type="InterPro" id="IPR000727">
    <property type="entry name" value="T_SNARE_dom"/>
</dbReference>
<accession>A0A9P3H4U4</accession>
<reference evidence="12" key="2">
    <citation type="journal article" date="2022" name="Microbiol. Resour. Announc.">
        <title>Whole-Genome Sequence of Entomortierella parvispora E1425, a Mucoromycotan Fungus Associated with Burkholderiaceae-Related Endosymbiotic Bacteria.</title>
        <authorList>
            <person name="Herlambang A."/>
            <person name="Guo Y."/>
            <person name="Takashima Y."/>
            <person name="Narisawa K."/>
            <person name="Ohta H."/>
            <person name="Nishizawa T."/>
        </authorList>
    </citation>
    <scope>NUCLEOTIDE SEQUENCE</scope>
    <source>
        <strain evidence="12">E1425</strain>
    </source>
</reference>
<dbReference type="InterPro" id="IPR045242">
    <property type="entry name" value="Syntaxin"/>
</dbReference>
<feature type="compositionally biased region" description="Low complexity" evidence="9">
    <location>
        <begin position="161"/>
        <end position="191"/>
    </location>
</feature>
<dbReference type="Gene3D" id="1.20.58.70">
    <property type="match status" value="1"/>
</dbReference>
<dbReference type="GO" id="GO:0006886">
    <property type="term" value="P:intracellular protein transport"/>
    <property type="evidence" value="ECO:0007669"/>
    <property type="project" value="TreeGrafter"/>
</dbReference>
<evidence type="ECO:0000313" key="13">
    <source>
        <dbReference type="Proteomes" id="UP000827284"/>
    </source>
</evidence>
<dbReference type="CDD" id="cd15844">
    <property type="entry name" value="SNARE_syntaxin5"/>
    <property type="match status" value="1"/>
</dbReference>
<dbReference type="GO" id="GO:0005484">
    <property type="term" value="F:SNAP receptor activity"/>
    <property type="evidence" value="ECO:0007669"/>
    <property type="project" value="TreeGrafter"/>
</dbReference>
<evidence type="ECO:0000256" key="10">
    <source>
        <dbReference type="SAM" id="Phobius"/>
    </source>
</evidence>
<comment type="caution">
    <text evidence="12">The sequence shown here is derived from an EMBL/GenBank/DDBJ whole genome shotgun (WGS) entry which is preliminary data.</text>
</comment>
<comment type="similarity">
    <text evidence="2">Belongs to the syntaxin family.</text>
</comment>
<dbReference type="PROSITE" id="PS50192">
    <property type="entry name" value="T_SNARE"/>
    <property type="match status" value="1"/>
</dbReference>
<feature type="domain" description="T-SNARE coiled-coil homology" evidence="11">
    <location>
        <begin position="304"/>
        <end position="366"/>
    </location>
</feature>
<evidence type="ECO:0000256" key="4">
    <source>
        <dbReference type="ARBA" id="ARBA00022692"/>
    </source>
</evidence>
<dbReference type="Pfam" id="PF05739">
    <property type="entry name" value="SNARE"/>
    <property type="match status" value="1"/>
</dbReference>
<dbReference type="SUPFAM" id="SSF47661">
    <property type="entry name" value="t-snare proteins"/>
    <property type="match status" value="2"/>
</dbReference>
<dbReference type="GO" id="GO:0006888">
    <property type="term" value="P:endoplasmic reticulum to Golgi vesicle-mediated transport"/>
    <property type="evidence" value="ECO:0007669"/>
    <property type="project" value="TreeGrafter"/>
</dbReference>
<evidence type="ECO:0000256" key="2">
    <source>
        <dbReference type="ARBA" id="ARBA00009063"/>
    </source>
</evidence>
<sequence length="395" mass="43955">MDRTAEFKAAINSLLSRGQLQHRQGSNNARRTGKDAIAYAEFSHLASSIGKEITETNSKLQKLTKLVKKKAMFDDRPVEISELTYVIKQDLSRLNAQILALQQHVRATTAKGNRSTRQMDEHSGNVVIILQSKLANTSMGFKEALEIRTESMQATKKRQEQLLNSTQPQQQGQSQQQQSLSLPPSSILSPLRNTTRSPIGLVPTTPTPSQYPGNGNIPLAHGRTSPYAQPPPNRPPSTTAMSQHPHQYSNGSSDIDPYSSQSVHRRKGGSGRADDYNGQYEDDSESAGPASMLFQQQQHAPHAEQYIQNRSTAIEAVESTLQELGGIFQQLAQMVAEQRDTVQRIEANTDDIEMNINEAQNQLLRYYRNLSSDRALMIKIFLTIIFVFLVVSLVS</sequence>
<dbReference type="GO" id="GO:0000149">
    <property type="term" value="F:SNARE binding"/>
    <property type="evidence" value="ECO:0007669"/>
    <property type="project" value="TreeGrafter"/>
</dbReference>
<reference evidence="12" key="1">
    <citation type="submission" date="2021-11" db="EMBL/GenBank/DDBJ databases">
        <authorList>
            <person name="Herlambang A."/>
            <person name="Guo Y."/>
            <person name="Takashima Y."/>
            <person name="Nishizawa T."/>
        </authorList>
    </citation>
    <scope>NUCLEOTIDE SEQUENCE</scope>
    <source>
        <strain evidence="12">E1425</strain>
    </source>
</reference>
<dbReference type="AlphaFoldDB" id="A0A9P3H4U4"/>
<evidence type="ECO:0000256" key="6">
    <source>
        <dbReference type="ARBA" id="ARBA00023054"/>
    </source>
</evidence>
<keyword evidence="13" id="KW-1185">Reference proteome</keyword>
<keyword evidence="7 10" id="KW-0472">Membrane</keyword>
<dbReference type="InterPro" id="IPR010989">
    <property type="entry name" value="SNARE"/>
</dbReference>
<dbReference type="PANTHER" id="PTHR19957:SF3">
    <property type="entry name" value="SYNTAXIN-5"/>
    <property type="match status" value="1"/>
</dbReference>
<feature type="compositionally biased region" description="Polar residues" evidence="9">
    <location>
        <begin position="236"/>
        <end position="262"/>
    </location>
</feature>
<dbReference type="OrthoDB" id="421009at2759"/>
<dbReference type="PANTHER" id="PTHR19957">
    <property type="entry name" value="SYNTAXIN"/>
    <property type="match status" value="1"/>
</dbReference>
<evidence type="ECO:0000313" key="12">
    <source>
        <dbReference type="EMBL" id="GJJ70083.1"/>
    </source>
</evidence>